<protein>
    <submittedName>
        <fullName evidence="5">YifB family Mg chelatase-like AAA ATPase</fullName>
    </submittedName>
</protein>
<comment type="similarity">
    <text evidence="1">Belongs to the Mg-chelatase subunits D/I family. ComM subfamily.</text>
</comment>
<evidence type="ECO:0000313" key="6">
    <source>
        <dbReference type="Proteomes" id="UP001644719"/>
    </source>
</evidence>
<dbReference type="InterPro" id="IPR003593">
    <property type="entry name" value="AAA+_ATPase"/>
</dbReference>
<dbReference type="EMBL" id="JAAITS010000045">
    <property type="protein sequence ID" value="NSG86612.1"/>
    <property type="molecule type" value="Genomic_DNA"/>
</dbReference>
<dbReference type="InterPro" id="IPR014721">
    <property type="entry name" value="Ribsml_uS5_D2-typ_fold_subgr"/>
</dbReference>
<evidence type="ECO:0000313" key="5">
    <source>
        <dbReference type="EMBL" id="NSG86612.1"/>
    </source>
</evidence>
<evidence type="ECO:0000259" key="4">
    <source>
        <dbReference type="SMART" id="SM00382"/>
    </source>
</evidence>
<dbReference type="Pfam" id="PF01078">
    <property type="entry name" value="Mg_chelatase"/>
    <property type="match status" value="1"/>
</dbReference>
<dbReference type="Pfam" id="PF13335">
    <property type="entry name" value="Mg_chelatase_C"/>
    <property type="match status" value="1"/>
</dbReference>
<sequence length="556" mass="61570">MGYNEFCISFNHIFFTFILFYSRDTLKWQSRFAYGEELYLQKGIRLFASVLSAAISGMEVCPVQVEADVSSGLPCFTMVGFPSTQVKEAQDRVRTALKNNGISLPPKKVTVNLAPADLRKEGAGFDLPVAAAVLAASGFIEPQLLRNVMVVGELSLNGEVRSVSGVLPRVIRARELGCRYCIIPFENLAEGALVKDMKVVGVQNIKEVLKLVSDPDAFGKENQFSEVNSEENQVEESLVDFGEICGQESARRAAEIAVSGFHNILFIGPPGTGKTMLAKRIPTIMPSLTFEESLELTKIYSIAGLLSPKRPLIKARPFRSPHHTSSSAALAGGGRIPGPGEVTLAHRGVLFLDEMPEFARGSLEVLRQPLEDKQIQLSRASGTYVFPAGFILVAAMNPCPCGYYPDMNKCRCTPGEVSHYLHKLSQPLLERIDLCADVPPVNFSQISEEKPGESSALIRKRVEKARKIQQKRYQNEKICFNGELSGKQIRKYCVLTENALQVAKNAFELMELSARSYHRILKVSRTIADMEGEELIHTRHVAEALTYKAFDKKYRS</sequence>
<evidence type="ECO:0000256" key="1">
    <source>
        <dbReference type="ARBA" id="ARBA00006354"/>
    </source>
</evidence>
<keyword evidence="2" id="KW-0547">Nucleotide-binding</keyword>
<keyword evidence="6" id="KW-1185">Reference proteome</keyword>
<dbReference type="PANTHER" id="PTHR32039:SF7">
    <property type="entry name" value="COMPETENCE PROTEIN COMM"/>
    <property type="match status" value="1"/>
</dbReference>
<evidence type="ECO:0000256" key="3">
    <source>
        <dbReference type="ARBA" id="ARBA00022840"/>
    </source>
</evidence>
<dbReference type="SUPFAM" id="SSF54211">
    <property type="entry name" value="Ribosomal protein S5 domain 2-like"/>
    <property type="match status" value="1"/>
</dbReference>
<name>A0ABX2H8T1_9FIRM</name>
<gene>
    <name evidence="5" type="ORF">G5B17_14625</name>
</gene>
<dbReference type="InterPro" id="IPR000523">
    <property type="entry name" value="Mg_chelatse_chII-like_cat_dom"/>
</dbReference>
<dbReference type="InterPro" id="IPR020568">
    <property type="entry name" value="Ribosomal_Su5_D2-typ_SF"/>
</dbReference>
<dbReference type="Gene3D" id="3.40.50.300">
    <property type="entry name" value="P-loop containing nucleotide triphosphate hydrolases"/>
    <property type="match status" value="1"/>
</dbReference>
<accession>A0ABX2H8T1</accession>
<dbReference type="PANTHER" id="PTHR32039">
    <property type="entry name" value="MAGNESIUM-CHELATASE SUBUNIT CHLI"/>
    <property type="match status" value="1"/>
</dbReference>
<organism evidence="5 6">
    <name type="scientific">Blautia faecis</name>
    <dbReference type="NCBI Taxonomy" id="871665"/>
    <lineage>
        <taxon>Bacteria</taxon>
        <taxon>Bacillati</taxon>
        <taxon>Bacillota</taxon>
        <taxon>Clostridia</taxon>
        <taxon>Lachnospirales</taxon>
        <taxon>Lachnospiraceae</taxon>
        <taxon>Blautia</taxon>
    </lineage>
</organism>
<dbReference type="SMART" id="SM00382">
    <property type="entry name" value="AAA"/>
    <property type="match status" value="1"/>
</dbReference>
<dbReference type="PRINTS" id="PR01657">
    <property type="entry name" value="MCMFAMILY"/>
</dbReference>
<keyword evidence="3" id="KW-0067">ATP-binding</keyword>
<dbReference type="Gene3D" id="3.30.230.10">
    <property type="match status" value="1"/>
</dbReference>
<dbReference type="InterPro" id="IPR001208">
    <property type="entry name" value="MCM_dom"/>
</dbReference>
<feature type="domain" description="AAA+ ATPase" evidence="4">
    <location>
        <begin position="260"/>
        <end position="444"/>
    </location>
</feature>
<proteinExistence type="inferred from homology"/>
<dbReference type="NCBIfam" id="TIGR00368">
    <property type="entry name" value="YifB family Mg chelatase-like AAA ATPase"/>
    <property type="match status" value="1"/>
</dbReference>
<dbReference type="InterPro" id="IPR045006">
    <property type="entry name" value="CHLI-like"/>
</dbReference>
<comment type="caution">
    <text evidence="5">The sequence shown here is derived from an EMBL/GenBank/DDBJ whole genome shotgun (WGS) entry which is preliminary data.</text>
</comment>
<dbReference type="InterPro" id="IPR027417">
    <property type="entry name" value="P-loop_NTPase"/>
</dbReference>
<dbReference type="Proteomes" id="UP001644719">
    <property type="component" value="Unassembled WGS sequence"/>
</dbReference>
<dbReference type="Pfam" id="PF13541">
    <property type="entry name" value="ChlI"/>
    <property type="match status" value="1"/>
</dbReference>
<dbReference type="SUPFAM" id="SSF52540">
    <property type="entry name" value="P-loop containing nucleoside triphosphate hydrolases"/>
    <property type="match status" value="1"/>
</dbReference>
<dbReference type="InterPro" id="IPR004482">
    <property type="entry name" value="Mg_chelat-rel"/>
</dbReference>
<dbReference type="InterPro" id="IPR025158">
    <property type="entry name" value="Mg_chelat-rel_C"/>
</dbReference>
<reference evidence="5 6" key="1">
    <citation type="journal article" date="2020" name="Cell Host Microbe">
        <title>Functional and Genomic Variation between Human-Derived Isolates of Lachnospiraceae Reveals Inter- and Intra-Species Diversity.</title>
        <authorList>
            <person name="Sorbara M.T."/>
            <person name="Littmann E.R."/>
            <person name="Fontana E."/>
            <person name="Moody T.U."/>
            <person name="Kohout C.E."/>
            <person name="Gjonbalaj M."/>
            <person name="Eaton V."/>
            <person name="Seok R."/>
            <person name="Leiner I.M."/>
            <person name="Pamer E.G."/>
        </authorList>
    </citation>
    <scope>NUCLEOTIDE SEQUENCE [LARGE SCALE GENOMIC DNA]</scope>
    <source>
        <strain evidence="5 6">MSK.17.74</strain>
    </source>
</reference>
<evidence type="ECO:0000256" key="2">
    <source>
        <dbReference type="ARBA" id="ARBA00022741"/>
    </source>
</evidence>